<proteinExistence type="predicted"/>
<evidence type="ECO:0000256" key="6">
    <source>
        <dbReference type="ARBA" id="ARBA00023136"/>
    </source>
</evidence>
<gene>
    <name evidence="9" type="ORF">BSTOLATCC_MIC30613</name>
</gene>
<dbReference type="GO" id="GO:0022857">
    <property type="term" value="F:transmembrane transporter activity"/>
    <property type="evidence" value="ECO:0007669"/>
    <property type="project" value="InterPro"/>
</dbReference>
<evidence type="ECO:0000256" key="3">
    <source>
        <dbReference type="ARBA" id="ARBA00022475"/>
    </source>
</evidence>
<dbReference type="PANTHER" id="PTHR23517:SF3">
    <property type="entry name" value="INTEGRAL MEMBRANE TRANSPORT PROTEIN"/>
    <property type="match status" value="1"/>
</dbReference>
<feature type="transmembrane region" description="Helical" evidence="7">
    <location>
        <begin position="165"/>
        <end position="188"/>
    </location>
</feature>
<evidence type="ECO:0000256" key="5">
    <source>
        <dbReference type="ARBA" id="ARBA00022989"/>
    </source>
</evidence>
<evidence type="ECO:0000256" key="7">
    <source>
        <dbReference type="SAM" id="Phobius"/>
    </source>
</evidence>
<feature type="transmembrane region" description="Helical" evidence="7">
    <location>
        <begin position="106"/>
        <end position="125"/>
    </location>
</feature>
<evidence type="ECO:0000313" key="10">
    <source>
        <dbReference type="Proteomes" id="UP001162131"/>
    </source>
</evidence>
<evidence type="ECO:0000259" key="8">
    <source>
        <dbReference type="PROSITE" id="PS50850"/>
    </source>
</evidence>
<comment type="subcellular location">
    <subcellularLocation>
        <location evidence="1">Cell membrane</location>
        <topology evidence="1">Multi-pass membrane protein</topology>
    </subcellularLocation>
</comment>
<dbReference type="PANTHER" id="PTHR23517">
    <property type="entry name" value="RESISTANCE PROTEIN MDTM, PUTATIVE-RELATED-RELATED"/>
    <property type="match status" value="1"/>
</dbReference>
<feature type="transmembrane region" description="Helical" evidence="7">
    <location>
        <begin position="41"/>
        <end position="65"/>
    </location>
</feature>
<sequence>MENEIQISELSLLKCEEYVEPTPIERFKLSFIELLHSPFDLFYLFLIKIIGYSGFSILTVCGSIYVTKVIGLSDKEYGLYALGLGGMSCLYAFTLGIIPDRLGIRFSMIISSTAGIVSYLLLIYLNDPNLQILTILILFSIPLSINVPASKLGIKKYTNTHARSIAFSIFIILVFACGGIAGIIVGFGLNLGSDEEEETYISLFWIAVGLMMVALVLSFFLRELDYNMRGNQELQIKWNGESVWESATASFQYKSFWRVMAVAFAVSCARSVYLHLTITLPLYMERDIKSGSQFGYIIALNQFLSLIFCPTLTMLVYYIDKYTLLLIGCTISALSPLVLLYEASYTTVIIFVLCASFGESIHFPRLIEYTLESAAKGREGAYFSISNFPISIGYMFAGLASGLLLNEYCPEDGERQCWMVWLVISLMAMCGVLVLFFCRKWIEQPLSESNPYMPWSEENIDDGL</sequence>
<dbReference type="InterPro" id="IPR036259">
    <property type="entry name" value="MFS_trans_sf"/>
</dbReference>
<feature type="domain" description="Major facilitator superfamily (MFS) profile" evidence="8">
    <location>
        <begin position="211"/>
        <end position="464"/>
    </location>
</feature>
<dbReference type="Gene3D" id="1.20.1250.20">
    <property type="entry name" value="MFS general substrate transporter like domains"/>
    <property type="match status" value="2"/>
</dbReference>
<keyword evidence="3" id="KW-1003">Cell membrane</keyword>
<feature type="transmembrane region" description="Helical" evidence="7">
    <location>
        <begin position="418"/>
        <end position="438"/>
    </location>
</feature>
<dbReference type="InterPro" id="IPR020846">
    <property type="entry name" value="MFS_dom"/>
</dbReference>
<dbReference type="GO" id="GO:0005886">
    <property type="term" value="C:plasma membrane"/>
    <property type="evidence" value="ECO:0007669"/>
    <property type="project" value="UniProtKB-SubCell"/>
</dbReference>
<keyword evidence="6 7" id="KW-0472">Membrane</keyword>
<keyword evidence="10" id="KW-1185">Reference proteome</keyword>
<reference evidence="9" key="1">
    <citation type="submission" date="2021-09" db="EMBL/GenBank/DDBJ databases">
        <authorList>
            <consortium name="AG Swart"/>
            <person name="Singh M."/>
            <person name="Singh A."/>
            <person name="Seah K."/>
            <person name="Emmerich C."/>
        </authorList>
    </citation>
    <scope>NUCLEOTIDE SEQUENCE</scope>
    <source>
        <strain evidence="9">ATCC30299</strain>
    </source>
</reference>
<dbReference type="AlphaFoldDB" id="A0AAU9J282"/>
<dbReference type="InterPro" id="IPR050171">
    <property type="entry name" value="MFS_Transporters"/>
</dbReference>
<dbReference type="Pfam" id="PF07690">
    <property type="entry name" value="MFS_1"/>
    <property type="match status" value="1"/>
</dbReference>
<dbReference type="Proteomes" id="UP001162131">
    <property type="component" value="Unassembled WGS sequence"/>
</dbReference>
<organism evidence="9 10">
    <name type="scientific">Blepharisma stoltei</name>
    <dbReference type="NCBI Taxonomy" id="1481888"/>
    <lineage>
        <taxon>Eukaryota</taxon>
        <taxon>Sar</taxon>
        <taxon>Alveolata</taxon>
        <taxon>Ciliophora</taxon>
        <taxon>Postciliodesmatophora</taxon>
        <taxon>Heterotrichea</taxon>
        <taxon>Heterotrichida</taxon>
        <taxon>Blepharismidae</taxon>
        <taxon>Blepharisma</taxon>
    </lineage>
</organism>
<protein>
    <recommendedName>
        <fullName evidence="8">Major facilitator superfamily (MFS) profile domain-containing protein</fullName>
    </recommendedName>
</protein>
<comment type="caution">
    <text evidence="9">The sequence shown here is derived from an EMBL/GenBank/DDBJ whole genome shotgun (WGS) entry which is preliminary data.</text>
</comment>
<feature type="transmembrane region" description="Helical" evidence="7">
    <location>
        <begin position="388"/>
        <end position="406"/>
    </location>
</feature>
<evidence type="ECO:0000256" key="2">
    <source>
        <dbReference type="ARBA" id="ARBA00022448"/>
    </source>
</evidence>
<dbReference type="PROSITE" id="PS50850">
    <property type="entry name" value="MFS"/>
    <property type="match status" value="1"/>
</dbReference>
<keyword evidence="2" id="KW-0813">Transport</keyword>
<keyword evidence="4 7" id="KW-0812">Transmembrane</keyword>
<dbReference type="EMBL" id="CAJZBQ010000030">
    <property type="protein sequence ID" value="CAG9322238.1"/>
    <property type="molecule type" value="Genomic_DNA"/>
</dbReference>
<dbReference type="SUPFAM" id="SSF103473">
    <property type="entry name" value="MFS general substrate transporter"/>
    <property type="match status" value="2"/>
</dbReference>
<evidence type="ECO:0000313" key="9">
    <source>
        <dbReference type="EMBL" id="CAG9322238.1"/>
    </source>
</evidence>
<feature type="transmembrane region" description="Helical" evidence="7">
    <location>
        <begin position="77"/>
        <end position="99"/>
    </location>
</feature>
<feature type="transmembrane region" description="Helical" evidence="7">
    <location>
        <begin position="347"/>
        <end position="367"/>
    </location>
</feature>
<accession>A0AAU9J282</accession>
<feature type="transmembrane region" description="Helical" evidence="7">
    <location>
        <begin position="200"/>
        <end position="221"/>
    </location>
</feature>
<feature type="transmembrane region" description="Helical" evidence="7">
    <location>
        <begin position="131"/>
        <end position="153"/>
    </location>
</feature>
<evidence type="ECO:0000256" key="4">
    <source>
        <dbReference type="ARBA" id="ARBA00022692"/>
    </source>
</evidence>
<dbReference type="InterPro" id="IPR011701">
    <property type="entry name" value="MFS"/>
</dbReference>
<name>A0AAU9J282_9CILI</name>
<evidence type="ECO:0000256" key="1">
    <source>
        <dbReference type="ARBA" id="ARBA00004651"/>
    </source>
</evidence>
<feature type="transmembrane region" description="Helical" evidence="7">
    <location>
        <begin position="296"/>
        <end position="317"/>
    </location>
</feature>
<keyword evidence="5 7" id="KW-1133">Transmembrane helix</keyword>
<feature type="transmembrane region" description="Helical" evidence="7">
    <location>
        <begin position="256"/>
        <end position="276"/>
    </location>
</feature>
<feature type="transmembrane region" description="Helical" evidence="7">
    <location>
        <begin position="324"/>
        <end position="341"/>
    </location>
</feature>